<accession>A0A1X9NEN3</accession>
<dbReference type="STRING" id="716816.BST96_18345"/>
<dbReference type="InterPro" id="IPR048156">
    <property type="entry name" value="PA2817-like"/>
</dbReference>
<dbReference type="Proteomes" id="UP000193450">
    <property type="component" value="Chromosome"/>
</dbReference>
<reference evidence="1 2" key="1">
    <citation type="submission" date="2016-11" db="EMBL/GenBank/DDBJ databases">
        <title>Trade-off between light-utilization and light-protection in marine flavobacteria.</title>
        <authorList>
            <person name="Kumagai Y."/>
        </authorList>
    </citation>
    <scope>NUCLEOTIDE SEQUENCE [LARGE SCALE GENOMIC DNA]</scope>
    <source>
        <strain evidence="1 2">NBRC 107125</strain>
    </source>
</reference>
<evidence type="ECO:0008006" key="3">
    <source>
        <dbReference type="Google" id="ProtNLM"/>
    </source>
</evidence>
<dbReference type="KEGG" id="osg:BST96_18345"/>
<protein>
    <recommendedName>
        <fullName evidence="3">Dehydrogenase</fullName>
    </recommendedName>
</protein>
<dbReference type="AlphaFoldDB" id="A0A1X9NEN3"/>
<gene>
    <name evidence="1" type="ORF">BST96_18345</name>
</gene>
<organism evidence="1 2">
    <name type="scientific">Oceanicoccus sagamiensis</name>
    <dbReference type="NCBI Taxonomy" id="716816"/>
    <lineage>
        <taxon>Bacteria</taxon>
        <taxon>Pseudomonadati</taxon>
        <taxon>Pseudomonadota</taxon>
        <taxon>Gammaproteobacteria</taxon>
        <taxon>Cellvibrionales</taxon>
        <taxon>Spongiibacteraceae</taxon>
        <taxon>Oceanicoccus</taxon>
    </lineage>
</organism>
<sequence>MLQALFQHCEQQLPFNDERASEVDTEFLASLKTISEATSPDETFIEQGQSIICRIVSHYQHITPVVNRDLFWFFGGECLHYMADDELALYQQLDEKLHESNGGDSLDYAEVKASIFQLH</sequence>
<dbReference type="EMBL" id="CP019343">
    <property type="protein sequence ID" value="ARN76490.1"/>
    <property type="molecule type" value="Genomic_DNA"/>
</dbReference>
<evidence type="ECO:0000313" key="1">
    <source>
        <dbReference type="EMBL" id="ARN76490.1"/>
    </source>
</evidence>
<evidence type="ECO:0000313" key="2">
    <source>
        <dbReference type="Proteomes" id="UP000193450"/>
    </source>
</evidence>
<keyword evidence="2" id="KW-1185">Reference proteome</keyword>
<dbReference type="NCBIfam" id="NF041512">
    <property type="entry name" value="PA2817_fam"/>
    <property type="match status" value="1"/>
</dbReference>
<proteinExistence type="predicted"/>
<name>A0A1X9NEN3_9GAMM</name>